<evidence type="ECO:0000256" key="3">
    <source>
        <dbReference type="ARBA" id="ARBA00022989"/>
    </source>
</evidence>
<dbReference type="Proteomes" id="UP000613160">
    <property type="component" value="Unassembled WGS sequence"/>
</dbReference>
<dbReference type="AlphaFoldDB" id="A0A916Y8D1"/>
<evidence type="ECO:0000256" key="4">
    <source>
        <dbReference type="ARBA" id="ARBA00023136"/>
    </source>
</evidence>
<keyword evidence="6" id="KW-1185">Reference proteome</keyword>
<protein>
    <recommendedName>
        <fullName evidence="7">DUF2585 family protein</fullName>
    </recommendedName>
</protein>
<keyword evidence="2" id="KW-0812">Transmembrane</keyword>
<reference evidence="5" key="2">
    <citation type="submission" date="2020-09" db="EMBL/GenBank/DDBJ databases">
        <authorList>
            <person name="Sun Q."/>
            <person name="Zhou Y."/>
        </authorList>
    </citation>
    <scope>NUCLEOTIDE SEQUENCE</scope>
    <source>
        <strain evidence="5">CGMCC 1.15493</strain>
    </source>
</reference>
<keyword evidence="4" id="KW-0472">Membrane</keyword>
<name>A0A916Y8D1_9HYPH</name>
<keyword evidence="3" id="KW-1133">Transmembrane helix</keyword>
<evidence type="ECO:0000313" key="6">
    <source>
        <dbReference type="Proteomes" id="UP000613160"/>
    </source>
</evidence>
<reference evidence="5" key="1">
    <citation type="journal article" date="2014" name="Int. J. Syst. Evol. Microbiol.">
        <title>Complete genome sequence of Corynebacterium casei LMG S-19264T (=DSM 44701T), isolated from a smear-ripened cheese.</title>
        <authorList>
            <consortium name="US DOE Joint Genome Institute (JGI-PGF)"/>
            <person name="Walter F."/>
            <person name="Albersmeier A."/>
            <person name="Kalinowski J."/>
            <person name="Ruckert C."/>
        </authorList>
    </citation>
    <scope>NUCLEOTIDE SEQUENCE</scope>
    <source>
        <strain evidence="5">CGMCC 1.15493</strain>
    </source>
</reference>
<proteinExistence type="predicted"/>
<evidence type="ECO:0008006" key="7">
    <source>
        <dbReference type="Google" id="ProtNLM"/>
    </source>
</evidence>
<dbReference type="GO" id="GO:0005886">
    <property type="term" value="C:plasma membrane"/>
    <property type="evidence" value="ECO:0007669"/>
    <property type="project" value="InterPro"/>
</dbReference>
<dbReference type="InterPro" id="IPR019691">
    <property type="entry name" value="DUF2585"/>
</dbReference>
<evidence type="ECO:0000256" key="1">
    <source>
        <dbReference type="ARBA" id="ARBA00022475"/>
    </source>
</evidence>
<accession>A0A916Y8D1</accession>
<comment type="caution">
    <text evidence="5">The sequence shown here is derived from an EMBL/GenBank/DDBJ whole genome shotgun (WGS) entry which is preliminary data.</text>
</comment>
<dbReference type="EMBL" id="BMJJ01000012">
    <property type="protein sequence ID" value="GGD34479.1"/>
    <property type="molecule type" value="Genomic_DNA"/>
</dbReference>
<organism evidence="5 6">
    <name type="scientific">Aureimonas glaciei</name>
    <dbReference type="NCBI Taxonomy" id="1776957"/>
    <lineage>
        <taxon>Bacteria</taxon>
        <taxon>Pseudomonadati</taxon>
        <taxon>Pseudomonadota</taxon>
        <taxon>Alphaproteobacteria</taxon>
        <taxon>Hyphomicrobiales</taxon>
        <taxon>Aurantimonadaceae</taxon>
        <taxon>Aureimonas</taxon>
    </lineage>
</organism>
<sequence length="168" mass="17984">MLLILVNGIAAGSLWVFGRPFLPRLEPLQLWSASFRAASNSQHLFDPYSFMHGVFGAGLYVLIDGLKPSWSTRAKLVVAVMGSVLWEIVENTPAVIRLFNDSSQPGAYAGDSIVNSMSDSGCVILGFFAARMIGWRATLFIAILIEVALSVSVGDGLLLGALKVLGLV</sequence>
<gene>
    <name evidence="5" type="ORF">GCM10011335_41920</name>
</gene>
<keyword evidence="1" id="KW-1003">Cell membrane</keyword>
<dbReference type="Pfam" id="PF10755">
    <property type="entry name" value="DUF2585"/>
    <property type="match status" value="1"/>
</dbReference>
<evidence type="ECO:0000313" key="5">
    <source>
        <dbReference type="EMBL" id="GGD34479.1"/>
    </source>
</evidence>
<evidence type="ECO:0000256" key="2">
    <source>
        <dbReference type="ARBA" id="ARBA00022692"/>
    </source>
</evidence>